<evidence type="ECO:0000313" key="7">
    <source>
        <dbReference type="Proteomes" id="UP000411588"/>
    </source>
</evidence>
<keyword evidence="2 6" id="KW-0808">Transferase</keyword>
<dbReference type="GO" id="GO:0009307">
    <property type="term" value="P:DNA restriction-modification system"/>
    <property type="evidence" value="ECO:0007669"/>
    <property type="project" value="UniProtKB-KW"/>
</dbReference>
<gene>
    <name evidence="6" type="primary">dpnA</name>
    <name evidence="6" type="ORF">SAMEA1402399_03893</name>
</gene>
<dbReference type="Proteomes" id="UP000411588">
    <property type="component" value="Unassembled WGS sequence"/>
</dbReference>
<dbReference type="InterPro" id="IPR001091">
    <property type="entry name" value="RM_Methyltransferase"/>
</dbReference>
<evidence type="ECO:0000256" key="2">
    <source>
        <dbReference type="ARBA" id="ARBA00022679"/>
    </source>
</evidence>
<comment type="similarity">
    <text evidence="4">Belongs to the N(4)/N(6)-methyltransferase family.</text>
</comment>
<dbReference type="EMBL" id="CAADAN010000021">
    <property type="protein sequence ID" value="VFD36210.1"/>
    <property type="molecule type" value="Genomic_DNA"/>
</dbReference>
<keyword evidence="3" id="KW-0680">Restriction system</keyword>
<reference evidence="6 7" key="1">
    <citation type="submission" date="2019-02" db="EMBL/GenBank/DDBJ databases">
        <authorList>
            <consortium name="Pathogen Informatics"/>
        </authorList>
    </citation>
    <scope>NUCLEOTIDE SEQUENCE [LARGE SCALE GENOMIC DNA]</scope>
    <source>
        <strain evidence="7">clo34</strain>
    </source>
</reference>
<sequence length="180" mass="21233">MINSNIKNYKYSWYWIKNKSTGFAFSKYQPLRKVEDINVFYKKAPLYNPQNLEKLDKPITCKKKNKNKDGIYRHHTLSKEYVQEYTNYPNNTLYFNKETNCIHPTQKPVDLLEYLIKTYTNENELVLDNCFGSGSVGIACANINRKFVGIELDSDYFLQGKNRIERAYRNNAIDKNIVKS</sequence>
<dbReference type="EC" id="2.1.1.-" evidence="4"/>
<dbReference type="SUPFAM" id="SSF53335">
    <property type="entry name" value="S-adenosyl-L-methionine-dependent methyltransferases"/>
    <property type="match status" value="1"/>
</dbReference>
<dbReference type="InterPro" id="IPR002941">
    <property type="entry name" value="DNA_methylase_N4/N6"/>
</dbReference>
<dbReference type="GO" id="GO:0003677">
    <property type="term" value="F:DNA binding"/>
    <property type="evidence" value="ECO:0007669"/>
    <property type="project" value="InterPro"/>
</dbReference>
<name>A0AB74QGX3_CLODI</name>
<dbReference type="GO" id="GO:0008170">
    <property type="term" value="F:N-methyltransferase activity"/>
    <property type="evidence" value="ECO:0007669"/>
    <property type="project" value="InterPro"/>
</dbReference>
<dbReference type="Pfam" id="PF01555">
    <property type="entry name" value="N6_N4_Mtase"/>
    <property type="match status" value="1"/>
</dbReference>
<proteinExistence type="inferred from homology"/>
<accession>A0AB74QGX3</accession>
<organism evidence="6 7">
    <name type="scientific">Clostridioides difficile</name>
    <name type="common">Peptoclostridium difficile</name>
    <dbReference type="NCBI Taxonomy" id="1496"/>
    <lineage>
        <taxon>Bacteria</taxon>
        <taxon>Bacillati</taxon>
        <taxon>Bacillota</taxon>
        <taxon>Clostridia</taxon>
        <taxon>Peptostreptococcales</taxon>
        <taxon>Peptostreptococcaceae</taxon>
        <taxon>Clostridioides</taxon>
    </lineage>
</organism>
<protein>
    <recommendedName>
        <fullName evidence="4">Methyltransferase</fullName>
        <ecNumber evidence="4">2.1.1.-</ecNumber>
    </recommendedName>
</protein>
<evidence type="ECO:0000256" key="3">
    <source>
        <dbReference type="ARBA" id="ARBA00022747"/>
    </source>
</evidence>
<evidence type="ECO:0000313" key="6">
    <source>
        <dbReference type="EMBL" id="VFD36210.1"/>
    </source>
</evidence>
<evidence type="ECO:0000259" key="5">
    <source>
        <dbReference type="Pfam" id="PF01555"/>
    </source>
</evidence>
<dbReference type="AlphaFoldDB" id="A0AB74QGX3"/>
<comment type="caution">
    <text evidence="6">The sequence shown here is derived from an EMBL/GenBank/DDBJ whole genome shotgun (WGS) entry which is preliminary data.</text>
</comment>
<evidence type="ECO:0000256" key="4">
    <source>
        <dbReference type="RuleBase" id="RU362026"/>
    </source>
</evidence>
<dbReference type="PRINTS" id="PR00508">
    <property type="entry name" value="S21N4MTFRASE"/>
</dbReference>
<dbReference type="Gene3D" id="3.40.50.150">
    <property type="entry name" value="Vaccinia Virus protein VP39"/>
    <property type="match status" value="1"/>
</dbReference>
<feature type="domain" description="DNA methylase N-4/N-6" evidence="5">
    <location>
        <begin position="9"/>
        <end position="159"/>
    </location>
</feature>
<evidence type="ECO:0000256" key="1">
    <source>
        <dbReference type="ARBA" id="ARBA00022603"/>
    </source>
</evidence>
<dbReference type="GO" id="GO:0032259">
    <property type="term" value="P:methylation"/>
    <property type="evidence" value="ECO:0007669"/>
    <property type="project" value="UniProtKB-KW"/>
</dbReference>
<keyword evidence="1 6" id="KW-0489">Methyltransferase</keyword>
<dbReference type="InterPro" id="IPR029063">
    <property type="entry name" value="SAM-dependent_MTases_sf"/>
</dbReference>